<gene>
    <name evidence="2" type="ORF">GS398_14495</name>
</gene>
<evidence type="ECO:0000313" key="3">
    <source>
        <dbReference type="Proteomes" id="UP000451233"/>
    </source>
</evidence>
<feature type="region of interest" description="Disordered" evidence="1">
    <location>
        <begin position="100"/>
        <end position="138"/>
    </location>
</feature>
<evidence type="ECO:0000313" key="2">
    <source>
        <dbReference type="EMBL" id="MXV16517.1"/>
    </source>
</evidence>
<keyword evidence="3" id="KW-1185">Reference proteome</keyword>
<proteinExistence type="predicted"/>
<protein>
    <submittedName>
        <fullName evidence="2">Uncharacterized protein</fullName>
    </submittedName>
</protein>
<dbReference type="EMBL" id="WVHS01000003">
    <property type="protein sequence ID" value="MXV16517.1"/>
    <property type="molecule type" value="Genomic_DNA"/>
</dbReference>
<dbReference type="Proteomes" id="UP000451233">
    <property type="component" value="Unassembled WGS sequence"/>
</dbReference>
<accession>A0A7K1Y0A9</accession>
<dbReference type="AlphaFoldDB" id="A0A7K1Y0A9"/>
<name>A0A7K1Y0A9_9SPHI</name>
<dbReference type="RefSeq" id="WP_160907507.1">
    <property type="nucleotide sequence ID" value="NZ_WVHS01000003.1"/>
</dbReference>
<organism evidence="2 3">
    <name type="scientific">Hufsiella ginkgonis</name>
    <dbReference type="NCBI Taxonomy" id="2695274"/>
    <lineage>
        <taxon>Bacteria</taxon>
        <taxon>Pseudomonadati</taxon>
        <taxon>Bacteroidota</taxon>
        <taxon>Sphingobacteriia</taxon>
        <taxon>Sphingobacteriales</taxon>
        <taxon>Sphingobacteriaceae</taxon>
        <taxon>Hufsiella</taxon>
    </lineage>
</organism>
<evidence type="ECO:0000256" key="1">
    <source>
        <dbReference type="SAM" id="MobiDB-lite"/>
    </source>
</evidence>
<comment type="caution">
    <text evidence="2">The sequence shown here is derived from an EMBL/GenBank/DDBJ whole genome shotgun (WGS) entry which is preliminary data.</text>
</comment>
<sequence length="138" mass="15489">MTSDEFLALFEKYLDGSATPEEIKIVLDYKDDFELPAREKHGLTLHERDVRDRILQQVSYTAGEQRTNVYSKLFWPTVASVALIAVSFFGFREQPETIPKSAIPPKPVVNTVPKAGKANTVRDEPVETAPASRRGSPR</sequence>
<reference evidence="2 3" key="1">
    <citation type="submission" date="2019-11" db="EMBL/GenBank/DDBJ databases">
        <title>Pedobacter sp. HMF7056 Genome sequencing and assembly.</title>
        <authorList>
            <person name="Kang H."/>
            <person name="Kim H."/>
            <person name="Joh K."/>
        </authorList>
    </citation>
    <scope>NUCLEOTIDE SEQUENCE [LARGE SCALE GENOMIC DNA]</scope>
    <source>
        <strain evidence="2 3">HMF7056</strain>
    </source>
</reference>